<dbReference type="SUPFAM" id="SSF53756">
    <property type="entry name" value="UDP-Glycosyltransferase/glycogen phosphorylase"/>
    <property type="match status" value="1"/>
</dbReference>
<name>A0A7V4TYH5_CALAY</name>
<feature type="domain" description="Glycosyltransferase subfamily 4-like N-terminal" evidence="2">
    <location>
        <begin position="15"/>
        <end position="207"/>
    </location>
</feature>
<dbReference type="InterPro" id="IPR050194">
    <property type="entry name" value="Glycosyltransferase_grp1"/>
</dbReference>
<dbReference type="PANTHER" id="PTHR45947">
    <property type="entry name" value="SULFOQUINOVOSYL TRANSFERASE SQD2"/>
    <property type="match status" value="1"/>
</dbReference>
<accession>A0A7V4TYH5</accession>
<gene>
    <name evidence="3" type="ORF">ENK44_03500</name>
</gene>
<dbReference type="EMBL" id="DRQG01000030">
    <property type="protein sequence ID" value="HGY54746.1"/>
    <property type="molecule type" value="Genomic_DNA"/>
</dbReference>
<dbReference type="Pfam" id="PF00534">
    <property type="entry name" value="Glycos_transf_1"/>
    <property type="match status" value="1"/>
</dbReference>
<dbReference type="InterPro" id="IPR028098">
    <property type="entry name" value="Glyco_trans_4-like_N"/>
</dbReference>
<dbReference type="GO" id="GO:0016757">
    <property type="term" value="F:glycosyltransferase activity"/>
    <property type="evidence" value="ECO:0007669"/>
    <property type="project" value="InterPro"/>
</dbReference>
<evidence type="ECO:0000259" key="2">
    <source>
        <dbReference type="Pfam" id="PF13439"/>
    </source>
</evidence>
<proteinExistence type="predicted"/>
<dbReference type="Gene3D" id="3.40.50.2000">
    <property type="entry name" value="Glycogen Phosphorylase B"/>
    <property type="match status" value="2"/>
</dbReference>
<evidence type="ECO:0000259" key="1">
    <source>
        <dbReference type="Pfam" id="PF00534"/>
    </source>
</evidence>
<feature type="domain" description="Glycosyl transferase family 1" evidence="1">
    <location>
        <begin position="214"/>
        <end position="371"/>
    </location>
</feature>
<protein>
    <submittedName>
        <fullName evidence="3">Glycosyltransferase</fullName>
    </submittedName>
</protein>
<dbReference type="Pfam" id="PF13439">
    <property type="entry name" value="Glyco_transf_4"/>
    <property type="match status" value="1"/>
</dbReference>
<evidence type="ECO:0000313" key="3">
    <source>
        <dbReference type="EMBL" id="HGY54746.1"/>
    </source>
</evidence>
<organism evidence="3">
    <name type="scientific">Caldithrix abyssi</name>
    <dbReference type="NCBI Taxonomy" id="187145"/>
    <lineage>
        <taxon>Bacteria</taxon>
        <taxon>Pseudomonadati</taxon>
        <taxon>Calditrichota</taxon>
        <taxon>Calditrichia</taxon>
        <taxon>Calditrichales</taxon>
        <taxon>Calditrichaceae</taxon>
        <taxon>Caldithrix</taxon>
    </lineage>
</organism>
<comment type="caution">
    <text evidence="3">The sequence shown here is derived from an EMBL/GenBank/DDBJ whole genome shotgun (WGS) entry which is preliminary data.</text>
</comment>
<reference evidence="3" key="1">
    <citation type="journal article" date="2020" name="mSystems">
        <title>Genome- and Community-Level Interaction Insights into Carbon Utilization and Element Cycling Functions of Hydrothermarchaeota in Hydrothermal Sediment.</title>
        <authorList>
            <person name="Zhou Z."/>
            <person name="Liu Y."/>
            <person name="Xu W."/>
            <person name="Pan J."/>
            <person name="Luo Z.H."/>
            <person name="Li M."/>
        </authorList>
    </citation>
    <scope>NUCLEOTIDE SEQUENCE [LARGE SCALE GENOMIC DNA]</scope>
    <source>
        <strain evidence="3">HyVt-577</strain>
    </source>
</reference>
<dbReference type="Proteomes" id="UP000885779">
    <property type="component" value="Unassembled WGS sequence"/>
</dbReference>
<dbReference type="InterPro" id="IPR001296">
    <property type="entry name" value="Glyco_trans_1"/>
</dbReference>
<sequence>MKIALVNSYYNPDVIGGAEIIVELLAKGLSEKGHEVKVFCSSPSILDESQDKIHIHRDKIANIYWPPAMVSPGSIQKGIWHLLNLYNPFSAKRIVCYIKEFAPDIIHLHNISIFTSALYSELQKHFSETPIVQTLHDYWHACIKNTLLHGNGDICVNRPGLCSLRSSFIIDKAQVIKKFVSPSLFLKEYYIKESLISKQRIEVIPNALPRLVNKKEQIKEKNQKISFVYIGQLETHKGINVLLEAIRRVKKHSKIEFIFAGKGRLENLVKKEAHIKYLGYISGQEKERILSSGDVLFLPSQWYENYPLVGIEACNHGMAIIGSRIGGIPEIVTDGWNGKLLEPGNANQLTIAIESVTRNDSLLRKWQQNSLKFAEKFNLDTMIDRYLALYRSL</sequence>
<dbReference type="CDD" id="cd03823">
    <property type="entry name" value="GT4_ExpE7-like"/>
    <property type="match status" value="1"/>
</dbReference>
<dbReference type="PANTHER" id="PTHR45947:SF13">
    <property type="entry name" value="TRANSFERASE"/>
    <property type="match status" value="1"/>
</dbReference>
<dbReference type="AlphaFoldDB" id="A0A7V4TYH5"/>